<sequence length="193" mass="21206">MKKLVLGMLVSLLATPVFAESQGSIDLVLGKSTHEADYDSMQFLSESDTAITIRGSYAITPYIGVELGYSDHGEVDTSYVDGFGDFITDKFSVTSLNLGLKGTIPLDDKFSLNARLGMSDWSMDIEEKDSSFPGITFQYEEDGTDMYYGIGLQFQATPQLRIGVEYTKTSLEPSDSDVNYDITHSALSLGYTF</sequence>
<evidence type="ECO:0000256" key="2">
    <source>
        <dbReference type="SAM" id="SignalP"/>
    </source>
</evidence>
<dbReference type="OrthoDB" id="7620169at2"/>
<dbReference type="SUPFAM" id="SSF56925">
    <property type="entry name" value="OMPA-like"/>
    <property type="match status" value="1"/>
</dbReference>
<evidence type="ECO:0000313" key="5">
    <source>
        <dbReference type="Proteomes" id="UP000244223"/>
    </source>
</evidence>
<feature type="chain" id="PRO_5015693633" evidence="2">
    <location>
        <begin position="20"/>
        <end position="193"/>
    </location>
</feature>
<reference evidence="4 5" key="1">
    <citation type="submission" date="2018-04" db="EMBL/GenBank/DDBJ databases">
        <title>Genomic Encyclopedia of Archaeal and Bacterial Type Strains, Phase II (KMG-II): from individual species to whole genera.</title>
        <authorList>
            <person name="Goeker M."/>
        </authorList>
    </citation>
    <scope>NUCLEOTIDE SEQUENCE [LARGE SCALE GENOMIC DNA]</scope>
    <source>
        <strain evidence="4 5">DSM 5822</strain>
    </source>
</reference>
<accession>A0A2T5J2P0</accession>
<dbReference type="InterPro" id="IPR011250">
    <property type="entry name" value="OMP/PagP_B-barrel"/>
</dbReference>
<feature type="signal peptide" evidence="2">
    <location>
        <begin position="1"/>
        <end position="19"/>
    </location>
</feature>
<keyword evidence="5" id="KW-1185">Reference proteome</keyword>
<dbReference type="EMBL" id="QAON01000002">
    <property type="protein sequence ID" value="PTQ90788.1"/>
    <property type="molecule type" value="Genomic_DNA"/>
</dbReference>
<dbReference type="Gene3D" id="2.40.160.20">
    <property type="match status" value="1"/>
</dbReference>
<evidence type="ECO:0000259" key="3">
    <source>
        <dbReference type="Pfam" id="PF13505"/>
    </source>
</evidence>
<organism evidence="4 5">
    <name type="scientific">Agitococcus lubricus</name>
    <dbReference type="NCBI Taxonomy" id="1077255"/>
    <lineage>
        <taxon>Bacteria</taxon>
        <taxon>Pseudomonadati</taxon>
        <taxon>Pseudomonadota</taxon>
        <taxon>Gammaproteobacteria</taxon>
        <taxon>Moraxellales</taxon>
        <taxon>Moraxellaceae</taxon>
        <taxon>Agitococcus</taxon>
    </lineage>
</organism>
<proteinExistence type="predicted"/>
<dbReference type="InterPro" id="IPR027385">
    <property type="entry name" value="Beta-barrel_OMP"/>
</dbReference>
<gene>
    <name evidence="4" type="ORF">C8N29_102188</name>
</gene>
<dbReference type="Pfam" id="PF13505">
    <property type="entry name" value="OMP_b-brl"/>
    <property type="match status" value="1"/>
</dbReference>
<dbReference type="AlphaFoldDB" id="A0A2T5J2P0"/>
<name>A0A2T5J2P0_9GAMM</name>
<evidence type="ECO:0000256" key="1">
    <source>
        <dbReference type="ARBA" id="ARBA00022729"/>
    </source>
</evidence>
<evidence type="ECO:0000313" key="4">
    <source>
        <dbReference type="EMBL" id="PTQ90788.1"/>
    </source>
</evidence>
<protein>
    <submittedName>
        <fullName evidence="4">Outer membrane protein with beta-barrel domain</fullName>
    </submittedName>
</protein>
<feature type="domain" description="Outer membrane protein beta-barrel" evidence="3">
    <location>
        <begin position="9"/>
        <end position="193"/>
    </location>
</feature>
<comment type="caution">
    <text evidence="4">The sequence shown here is derived from an EMBL/GenBank/DDBJ whole genome shotgun (WGS) entry which is preliminary data.</text>
</comment>
<keyword evidence="1 2" id="KW-0732">Signal</keyword>
<dbReference type="Proteomes" id="UP000244223">
    <property type="component" value="Unassembled WGS sequence"/>
</dbReference>